<dbReference type="AlphaFoldDB" id="A0A9P4PQ30"/>
<evidence type="ECO:0000259" key="1">
    <source>
        <dbReference type="PROSITE" id="PS50076"/>
    </source>
</evidence>
<dbReference type="Gene3D" id="1.10.287.110">
    <property type="entry name" value="DnaJ domain"/>
    <property type="match status" value="1"/>
</dbReference>
<dbReference type="SUPFAM" id="SSF46565">
    <property type="entry name" value="Chaperone J-domain"/>
    <property type="match status" value="1"/>
</dbReference>
<dbReference type="PRINTS" id="PR00625">
    <property type="entry name" value="JDOMAIN"/>
</dbReference>
<dbReference type="InterPro" id="IPR001623">
    <property type="entry name" value="DnaJ_domain"/>
</dbReference>
<dbReference type="OrthoDB" id="10250354at2759"/>
<dbReference type="InterPro" id="IPR050817">
    <property type="entry name" value="DjlA_DnaK_co-chaperone"/>
</dbReference>
<organism evidence="2 3">
    <name type="scientific">Karstenula rhodostoma CBS 690.94</name>
    <dbReference type="NCBI Taxonomy" id="1392251"/>
    <lineage>
        <taxon>Eukaryota</taxon>
        <taxon>Fungi</taxon>
        <taxon>Dikarya</taxon>
        <taxon>Ascomycota</taxon>
        <taxon>Pezizomycotina</taxon>
        <taxon>Dothideomycetes</taxon>
        <taxon>Pleosporomycetidae</taxon>
        <taxon>Pleosporales</taxon>
        <taxon>Massarineae</taxon>
        <taxon>Didymosphaeriaceae</taxon>
        <taxon>Karstenula</taxon>
    </lineage>
</organism>
<keyword evidence="3" id="KW-1185">Reference proteome</keyword>
<protein>
    <recommendedName>
        <fullName evidence="1">J domain-containing protein</fullName>
    </recommendedName>
</protein>
<dbReference type="Proteomes" id="UP000799764">
    <property type="component" value="Unassembled WGS sequence"/>
</dbReference>
<dbReference type="PROSITE" id="PS50076">
    <property type="entry name" value="DNAJ_2"/>
    <property type="match status" value="1"/>
</dbReference>
<gene>
    <name evidence="2" type="ORF">P171DRAFT_480333</name>
</gene>
<accession>A0A9P4PQ30</accession>
<comment type="caution">
    <text evidence="2">The sequence shown here is derived from an EMBL/GenBank/DDBJ whole genome shotgun (WGS) entry which is preliminary data.</text>
</comment>
<dbReference type="Pfam" id="PF00226">
    <property type="entry name" value="DnaJ"/>
    <property type="match status" value="1"/>
</dbReference>
<dbReference type="InterPro" id="IPR036869">
    <property type="entry name" value="J_dom_sf"/>
</dbReference>
<reference evidence="2" key="1">
    <citation type="journal article" date="2020" name="Stud. Mycol.">
        <title>101 Dothideomycetes genomes: a test case for predicting lifestyles and emergence of pathogens.</title>
        <authorList>
            <person name="Haridas S."/>
            <person name="Albert R."/>
            <person name="Binder M."/>
            <person name="Bloem J."/>
            <person name="Labutti K."/>
            <person name="Salamov A."/>
            <person name="Andreopoulos B."/>
            <person name="Baker S."/>
            <person name="Barry K."/>
            <person name="Bills G."/>
            <person name="Bluhm B."/>
            <person name="Cannon C."/>
            <person name="Castanera R."/>
            <person name="Culley D."/>
            <person name="Daum C."/>
            <person name="Ezra D."/>
            <person name="Gonzalez J."/>
            <person name="Henrissat B."/>
            <person name="Kuo A."/>
            <person name="Liang C."/>
            <person name="Lipzen A."/>
            <person name="Lutzoni F."/>
            <person name="Magnuson J."/>
            <person name="Mondo S."/>
            <person name="Nolan M."/>
            <person name="Ohm R."/>
            <person name="Pangilinan J."/>
            <person name="Park H.-J."/>
            <person name="Ramirez L."/>
            <person name="Alfaro M."/>
            <person name="Sun H."/>
            <person name="Tritt A."/>
            <person name="Yoshinaga Y."/>
            <person name="Zwiers L.-H."/>
            <person name="Turgeon B."/>
            <person name="Goodwin S."/>
            <person name="Spatafora J."/>
            <person name="Crous P."/>
            <person name="Grigoriev I."/>
        </authorList>
    </citation>
    <scope>NUCLEOTIDE SEQUENCE</scope>
    <source>
        <strain evidence="2">CBS 690.94</strain>
    </source>
</reference>
<dbReference type="CDD" id="cd06257">
    <property type="entry name" value="DnaJ"/>
    <property type="match status" value="1"/>
</dbReference>
<dbReference type="PANTHER" id="PTHR24074">
    <property type="entry name" value="CO-CHAPERONE PROTEIN DJLA"/>
    <property type="match status" value="1"/>
</dbReference>
<dbReference type="EMBL" id="MU001494">
    <property type="protein sequence ID" value="KAF2449229.1"/>
    <property type="molecule type" value="Genomic_DNA"/>
</dbReference>
<evidence type="ECO:0000313" key="3">
    <source>
        <dbReference type="Proteomes" id="UP000799764"/>
    </source>
</evidence>
<proteinExistence type="predicted"/>
<feature type="domain" description="J" evidence="1">
    <location>
        <begin position="17"/>
        <end position="89"/>
    </location>
</feature>
<sequence length="263" mass="29530">MSPSTPLDLLTYRTLQYAYRILGLGISATPSEVRDAYKSLAIIVHPDKVAACDREHATAEFQKLKAAYDICFPHATSVAASKSKHATFEDDPDSDSAAQPENIWNDEDEVFFFFEEDVLDVNDPVHAAARKREKLYGGMAEEEPNPERLDWRGRRANSQARWTAEQRLAQHRKAYVANGRLEGGVKGLTAGQRLKVKRAKEKRAGLEEAAGEERAESGVGKVIKQVQRKAQQEGTKKEVKRLDEVPECWEDEMEDEDENAEGV</sequence>
<name>A0A9P4PQ30_9PLEO</name>
<evidence type="ECO:0000313" key="2">
    <source>
        <dbReference type="EMBL" id="KAF2449229.1"/>
    </source>
</evidence>
<dbReference type="SMART" id="SM00271">
    <property type="entry name" value="DnaJ"/>
    <property type="match status" value="1"/>
</dbReference>